<gene>
    <name evidence="1" type="ORF">SVIM_LOCUS174625</name>
</gene>
<organism evidence="1">
    <name type="scientific">Salix viminalis</name>
    <name type="common">Common osier</name>
    <name type="synonym">Basket willow</name>
    <dbReference type="NCBI Taxonomy" id="40686"/>
    <lineage>
        <taxon>Eukaryota</taxon>
        <taxon>Viridiplantae</taxon>
        <taxon>Streptophyta</taxon>
        <taxon>Embryophyta</taxon>
        <taxon>Tracheophyta</taxon>
        <taxon>Spermatophyta</taxon>
        <taxon>Magnoliopsida</taxon>
        <taxon>eudicotyledons</taxon>
        <taxon>Gunneridae</taxon>
        <taxon>Pentapetalae</taxon>
        <taxon>rosids</taxon>
        <taxon>fabids</taxon>
        <taxon>Malpighiales</taxon>
        <taxon>Salicaceae</taxon>
        <taxon>Saliceae</taxon>
        <taxon>Salix</taxon>
    </lineage>
</organism>
<sequence length="42" mass="4694">MSHYNIGKEGRQAAVMCEATDDGHVDVMASHWFTCCSTLDEF</sequence>
<name>A0A6N2LIE8_SALVM</name>
<accession>A0A6N2LIE8</accession>
<dbReference type="EMBL" id="CAADRP010001112">
    <property type="protein sequence ID" value="VFU35275.1"/>
    <property type="molecule type" value="Genomic_DNA"/>
</dbReference>
<protein>
    <submittedName>
        <fullName evidence="1">Uncharacterized protein</fullName>
    </submittedName>
</protein>
<proteinExistence type="predicted"/>
<dbReference type="AlphaFoldDB" id="A0A6N2LIE8"/>
<reference evidence="1" key="1">
    <citation type="submission" date="2019-03" db="EMBL/GenBank/DDBJ databases">
        <authorList>
            <person name="Mank J."/>
            <person name="Almeida P."/>
        </authorList>
    </citation>
    <scope>NUCLEOTIDE SEQUENCE</scope>
    <source>
        <strain evidence="1">78183</strain>
    </source>
</reference>
<evidence type="ECO:0000313" key="1">
    <source>
        <dbReference type="EMBL" id="VFU35275.1"/>
    </source>
</evidence>